<evidence type="ECO:0000256" key="1">
    <source>
        <dbReference type="SAM" id="Phobius"/>
    </source>
</evidence>
<proteinExistence type="predicted"/>
<accession>A0A6J4KBX6</accession>
<keyword evidence="1" id="KW-0812">Transmembrane</keyword>
<reference evidence="2" key="1">
    <citation type="submission" date="2020-02" db="EMBL/GenBank/DDBJ databases">
        <authorList>
            <person name="Meier V. D."/>
        </authorList>
    </citation>
    <scope>NUCLEOTIDE SEQUENCE</scope>
    <source>
        <strain evidence="2">AVDCRST_MAG48</strain>
    </source>
</reference>
<keyword evidence="1" id="KW-0472">Membrane</keyword>
<evidence type="ECO:0000313" key="2">
    <source>
        <dbReference type="EMBL" id="CAA9301764.1"/>
    </source>
</evidence>
<feature type="transmembrane region" description="Helical" evidence="1">
    <location>
        <begin position="12"/>
        <end position="33"/>
    </location>
</feature>
<dbReference type="Pfam" id="PF14248">
    <property type="entry name" value="DUF4345"/>
    <property type="match status" value="1"/>
</dbReference>
<feature type="transmembrane region" description="Helical" evidence="1">
    <location>
        <begin position="109"/>
        <end position="126"/>
    </location>
</feature>
<keyword evidence="1" id="KW-1133">Transmembrane helix</keyword>
<feature type="transmembrane region" description="Helical" evidence="1">
    <location>
        <begin position="53"/>
        <end position="71"/>
    </location>
</feature>
<dbReference type="AlphaFoldDB" id="A0A6J4KBX6"/>
<name>A0A6J4KBX6_9ACTN</name>
<sequence>MISRPDGGRRALQIVLGTLSLIPLASGAAGVLMGPRALPGVDGPVPTDLDSEYRYTHAMWFTAAPILWRALPRIEREAAAVQAVSAAVFLGGVARLISWRASGRPHPVLVGATALELAGIPVLLAWQKRVARRARG</sequence>
<dbReference type="EMBL" id="CADCTS010000198">
    <property type="protein sequence ID" value="CAA9301764.1"/>
    <property type="molecule type" value="Genomic_DNA"/>
</dbReference>
<dbReference type="InterPro" id="IPR025597">
    <property type="entry name" value="DUF4345"/>
</dbReference>
<evidence type="ECO:0008006" key="3">
    <source>
        <dbReference type="Google" id="ProtNLM"/>
    </source>
</evidence>
<organism evidence="2">
    <name type="scientific">uncultured Friedmanniella sp</name>
    <dbReference type="NCBI Taxonomy" id="335381"/>
    <lineage>
        <taxon>Bacteria</taxon>
        <taxon>Bacillati</taxon>
        <taxon>Actinomycetota</taxon>
        <taxon>Actinomycetes</taxon>
        <taxon>Propionibacteriales</taxon>
        <taxon>Nocardioidaceae</taxon>
        <taxon>Friedmanniella</taxon>
        <taxon>environmental samples</taxon>
    </lineage>
</organism>
<protein>
    <recommendedName>
        <fullName evidence="3">DUF4345 domain-containing protein</fullName>
    </recommendedName>
</protein>
<gene>
    <name evidence="2" type="ORF">AVDCRST_MAG48-1383</name>
</gene>
<feature type="transmembrane region" description="Helical" evidence="1">
    <location>
        <begin position="78"/>
        <end position="97"/>
    </location>
</feature>